<dbReference type="AlphaFoldDB" id="A0A7I4YDK8"/>
<dbReference type="PANTHER" id="PTHR46191">
    <property type="match status" value="1"/>
</dbReference>
<dbReference type="InterPro" id="IPR006439">
    <property type="entry name" value="HAD-SF_hydro_IA"/>
</dbReference>
<dbReference type="Pfam" id="PF00702">
    <property type="entry name" value="Hydrolase"/>
    <property type="match status" value="1"/>
</dbReference>
<dbReference type="OrthoDB" id="444127at2759"/>
<accession>A0A7I4YDK8</accession>
<dbReference type="WBParaSite" id="HCON_00077320-00001">
    <property type="protein sequence ID" value="HCON_00077320-00001"/>
    <property type="gene ID" value="HCON_00077320"/>
</dbReference>
<dbReference type="InterPro" id="IPR036412">
    <property type="entry name" value="HAD-like_sf"/>
</dbReference>
<dbReference type="InterPro" id="IPR011949">
    <property type="entry name" value="HAD-SF_hydro_IA_REG-2-like"/>
</dbReference>
<dbReference type="SUPFAM" id="SSF56784">
    <property type="entry name" value="HAD-like"/>
    <property type="match status" value="1"/>
</dbReference>
<dbReference type="Gene3D" id="3.40.50.1000">
    <property type="entry name" value="HAD superfamily/HAD-like"/>
    <property type="match status" value="1"/>
</dbReference>
<sequence>MARFSSAIVRVVSIDAMDTIITTKEPISNIYSRVAGEFGFVVNSSDIASAFPGHMKKLFNSHPCFGYNSIGPSEWWKRLVQGCLQEASDNRIPDQKAGEIAHHLFNFYSSADAWRIVDPEMKAVIGDFRHRRLGVAVVSNFDGRLKKILRELELLPLFDIVVASGEVGVEKPNPSIFELVIKHYGLSNASGLLHVGDSFEKDYKAVRDIGGNSVLFDPSSSNRDIMNEHSITSFSELKVE</sequence>
<evidence type="ECO:0000313" key="2">
    <source>
        <dbReference type="WBParaSite" id="HCON_00077320-00001"/>
    </source>
</evidence>
<name>A0A7I4YDK8_HAECO</name>
<dbReference type="InterPro" id="IPR044924">
    <property type="entry name" value="HAD-SF_hydro_IA_REG-2-like_cap"/>
</dbReference>
<dbReference type="NCBIfam" id="TIGR01549">
    <property type="entry name" value="HAD-SF-IA-v1"/>
    <property type="match status" value="1"/>
</dbReference>
<dbReference type="Gene3D" id="1.10.150.720">
    <property type="entry name" value="Haloacid dehalogenase-like hydrolase"/>
    <property type="match status" value="1"/>
</dbReference>
<dbReference type="OMA" id="KCVGIIS"/>
<evidence type="ECO:0000313" key="1">
    <source>
        <dbReference type="Proteomes" id="UP000025227"/>
    </source>
</evidence>
<organism evidence="1 2">
    <name type="scientific">Haemonchus contortus</name>
    <name type="common">Barber pole worm</name>
    <dbReference type="NCBI Taxonomy" id="6289"/>
    <lineage>
        <taxon>Eukaryota</taxon>
        <taxon>Metazoa</taxon>
        <taxon>Ecdysozoa</taxon>
        <taxon>Nematoda</taxon>
        <taxon>Chromadorea</taxon>
        <taxon>Rhabditida</taxon>
        <taxon>Rhabditina</taxon>
        <taxon>Rhabditomorpha</taxon>
        <taxon>Strongyloidea</taxon>
        <taxon>Trichostrongylidae</taxon>
        <taxon>Haemonchus</taxon>
    </lineage>
</organism>
<dbReference type="SFLD" id="SFLDS00003">
    <property type="entry name" value="Haloacid_Dehalogenase"/>
    <property type="match status" value="1"/>
</dbReference>
<dbReference type="PANTHER" id="PTHR46191:SF2">
    <property type="entry name" value="HALOACID DEHALOGENASE-LIKE HYDROLASE DOMAIN-CONTAINING PROTEIN 3"/>
    <property type="match status" value="1"/>
</dbReference>
<reference evidence="2" key="1">
    <citation type="submission" date="2020-12" db="UniProtKB">
        <authorList>
            <consortium name="WormBaseParasite"/>
        </authorList>
    </citation>
    <scope>IDENTIFICATION</scope>
    <source>
        <strain evidence="2">MHco3</strain>
    </source>
</reference>
<protein>
    <submittedName>
        <fullName evidence="2">Haloacid dehalogenase-like hydrolase domain-containing protein 3</fullName>
    </submittedName>
</protein>
<dbReference type="SFLD" id="SFLDG01129">
    <property type="entry name" value="C1.5:_HAD__Beta-PGM__Phosphata"/>
    <property type="match status" value="1"/>
</dbReference>
<dbReference type="GO" id="GO:0005634">
    <property type="term" value="C:nucleus"/>
    <property type="evidence" value="ECO:0007669"/>
    <property type="project" value="TreeGrafter"/>
</dbReference>
<dbReference type="NCBIfam" id="TIGR02252">
    <property type="entry name" value="DREG-2"/>
    <property type="match status" value="1"/>
</dbReference>
<keyword evidence="1" id="KW-1185">Reference proteome</keyword>
<proteinExistence type="predicted"/>
<dbReference type="InterPro" id="IPR023214">
    <property type="entry name" value="HAD_sf"/>
</dbReference>
<dbReference type="InterPro" id="IPR051828">
    <property type="entry name" value="HAD-like_hydrolase_domain"/>
</dbReference>
<dbReference type="Proteomes" id="UP000025227">
    <property type="component" value="Unplaced"/>
</dbReference>